<dbReference type="Gene3D" id="3.40.50.300">
    <property type="entry name" value="P-loop containing nucleotide triphosphate hydrolases"/>
    <property type="match status" value="1"/>
</dbReference>
<evidence type="ECO:0000313" key="15">
    <source>
        <dbReference type="EMBL" id="OLL21643.1"/>
    </source>
</evidence>
<dbReference type="GO" id="GO:0006283">
    <property type="term" value="P:transcription-coupled nucleotide-excision repair"/>
    <property type="evidence" value="ECO:0007669"/>
    <property type="project" value="EnsemblFungi"/>
</dbReference>
<evidence type="ECO:0000256" key="9">
    <source>
        <dbReference type="ARBA" id="ARBA00023204"/>
    </source>
</evidence>
<dbReference type="CDD" id="cd22254">
    <property type="entry name" value="CSB_WHD"/>
    <property type="match status" value="1"/>
</dbReference>
<evidence type="ECO:0000256" key="8">
    <source>
        <dbReference type="ARBA" id="ARBA00023125"/>
    </source>
</evidence>
<keyword evidence="11" id="KW-0175">Coiled coil</keyword>
<evidence type="ECO:0000256" key="2">
    <source>
        <dbReference type="ARBA" id="ARBA00007025"/>
    </source>
</evidence>
<evidence type="ECO:0000256" key="3">
    <source>
        <dbReference type="ARBA" id="ARBA00022741"/>
    </source>
</evidence>
<dbReference type="PROSITE" id="PS51194">
    <property type="entry name" value="HELICASE_CTER"/>
    <property type="match status" value="1"/>
</dbReference>
<dbReference type="GO" id="GO:0005524">
    <property type="term" value="F:ATP binding"/>
    <property type="evidence" value="ECO:0007669"/>
    <property type="project" value="InterPro"/>
</dbReference>
<evidence type="ECO:0000256" key="7">
    <source>
        <dbReference type="ARBA" id="ARBA00022840"/>
    </source>
</evidence>
<sequence>MDDLQTDLGVSLVDQDQFERDVAATADKAINEREVELDKKRLEKTEKDKAKAKSQIRLLEARLEHPNTKISTKQSIREQIREQESLVSQLERDILEINSRLEERREEITEKSTSATDRISNETEREYLIRTGKITPFANINGLERASHHENGDGREPGDEEQVMSHRDLREPGFEIETTCKRSRLSKGHKNSDEEGTYRDEEILESESSGDDDDSSTIGDSRKRRRKARKGMQIVTGIDDGDEKLYPRRISLWCERRSRAREKSQIAVPDTLDDSLLEEEFYKPHPTEPDTIYDGGYAIPGDVYLGLFDYQKTCVQWLWELHCQGTGGIIGDEMGLGKTIQIIAFLAGLHHSKKLTKPVIVVCPATVMKQWVNEFHKWWPPLRVVILHSSGSGMVNISKEEMLEKELISVVQGQGKKAIPKNASFAENIVNRVVQDGHILITTFTGTRIYRDQLLNVEWGYCILDEGHKIRNPDSEISLACKQIKTVHRIILSGTPMQNNLVELWSLFDFVYPGRLGTLPVFQQHFAVPINIGGYANATNVQVQTAYKCACVLRDLISPYLLRRMKVDVAADLPKKSEQVLFCKLSKVQRAAYEEFIGSKDMESIYNGKRQVLYGVDILRKICNHPDLPARDTLLKKADYDYGMGEKSGKMQVVKALLELWKKGGHRTLLFTQTRQMLDILEKFAKRLGSYEYRRMDGSTPIGLRQSLVDEFNENTEIHLFLLTTRVGGLGINLTGADRVIIYDPDWNPSTDVQARERAWRLGQKKDVTIYRLLTVGTIEEKIYHRQIFKQFLTNKILKDPKQRRFFKTNDLHDLFSLTGANSNSTETGDLFHGSEISYGSNDRRVKKHNLGKNDDNPSVLTTIGGVAGIEEFQTQDSELQNNDENNDDDTRILANLFESAGVHSALEHDSIMNASRQETVLVAKEASRVAKQAVEALLKSRREAQKVKIGTPTWTGRFGRYTFDQQTSSSSLNNLSSSILLANMKARQDATPGSGIYLIDRLRDFLSNKGGRVRTFDLVKHFSASVVGAQQVSTFKMMIKEIATLEGGFWVLKKEFE</sequence>
<keyword evidence="8" id="KW-0238">DNA-binding</keyword>
<feature type="domain" description="Helicase ATP-binding" evidence="13">
    <location>
        <begin position="319"/>
        <end position="514"/>
    </location>
</feature>
<dbReference type="CDD" id="cd18000">
    <property type="entry name" value="DEXHc_ERCC6"/>
    <property type="match status" value="1"/>
</dbReference>
<feature type="domain" description="Helicase C-terminal" evidence="14">
    <location>
        <begin position="652"/>
        <end position="813"/>
    </location>
</feature>
<feature type="coiled-coil region" evidence="11">
    <location>
        <begin position="35"/>
        <end position="118"/>
    </location>
</feature>
<dbReference type="Gene3D" id="3.40.50.10810">
    <property type="entry name" value="Tandem AAA-ATPase domain"/>
    <property type="match status" value="1"/>
</dbReference>
<feature type="compositionally biased region" description="Basic and acidic residues" evidence="12">
    <location>
        <begin position="146"/>
        <end position="173"/>
    </location>
</feature>
<keyword evidence="5" id="KW-0378">Hydrolase</keyword>
<comment type="similarity">
    <text evidence="2">Belongs to the SNF2/RAD54 helicase family.</text>
</comment>
<dbReference type="GO" id="GO:0005634">
    <property type="term" value="C:nucleus"/>
    <property type="evidence" value="ECO:0007669"/>
    <property type="project" value="TreeGrafter"/>
</dbReference>
<dbReference type="InterPro" id="IPR049730">
    <property type="entry name" value="SNF2/RAD54-like_C"/>
</dbReference>
<dbReference type="SMART" id="SM00487">
    <property type="entry name" value="DEXDc"/>
    <property type="match status" value="1"/>
</dbReference>
<dbReference type="Pfam" id="PF00271">
    <property type="entry name" value="Helicase_C"/>
    <property type="match status" value="1"/>
</dbReference>
<dbReference type="SUPFAM" id="SSF52540">
    <property type="entry name" value="P-loop containing nucleoside triphosphate hydrolases"/>
    <property type="match status" value="2"/>
</dbReference>
<evidence type="ECO:0000256" key="5">
    <source>
        <dbReference type="ARBA" id="ARBA00022801"/>
    </source>
</evidence>
<keyword evidence="10" id="KW-0539">Nucleus</keyword>
<keyword evidence="6" id="KW-0347">Helicase</keyword>
<feature type="compositionally biased region" description="Basic and acidic residues" evidence="12">
    <location>
        <begin position="190"/>
        <end position="201"/>
    </location>
</feature>
<dbReference type="Pfam" id="PF25875">
    <property type="entry name" value="WHD_Rad26_CSB"/>
    <property type="match status" value="1"/>
</dbReference>
<dbReference type="GO" id="GO:0016787">
    <property type="term" value="F:hydrolase activity"/>
    <property type="evidence" value="ECO:0007669"/>
    <property type="project" value="UniProtKB-KW"/>
</dbReference>
<dbReference type="Pfam" id="PF00176">
    <property type="entry name" value="SNF2-rel_dom"/>
    <property type="match status" value="1"/>
</dbReference>
<evidence type="ECO:0000256" key="10">
    <source>
        <dbReference type="ARBA" id="ARBA00023242"/>
    </source>
</evidence>
<dbReference type="InterPro" id="IPR001650">
    <property type="entry name" value="Helicase_C-like"/>
</dbReference>
<dbReference type="AlphaFoldDB" id="A0A1U7LGB8"/>
<dbReference type="PANTHER" id="PTHR45629:SF7">
    <property type="entry name" value="DNA EXCISION REPAIR PROTEIN ERCC-6-RELATED"/>
    <property type="match status" value="1"/>
</dbReference>
<dbReference type="InterPro" id="IPR050496">
    <property type="entry name" value="SNF2_RAD54_helicase_repair"/>
</dbReference>
<proteinExistence type="inferred from homology"/>
<name>A0A1U7LGB8_NEOID</name>
<dbReference type="STRING" id="1198029.A0A1U7LGB8"/>
<evidence type="ECO:0000256" key="1">
    <source>
        <dbReference type="ARBA" id="ARBA00004123"/>
    </source>
</evidence>
<evidence type="ECO:0000256" key="4">
    <source>
        <dbReference type="ARBA" id="ARBA00022763"/>
    </source>
</evidence>
<evidence type="ECO:0000256" key="6">
    <source>
        <dbReference type="ARBA" id="ARBA00022806"/>
    </source>
</evidence>
<dbReference type="SMART" id="SM00490">
    <property type="entry name" value="HELICc"/>
    <property type="match status" value="1"/>
</dbReference>
<dbReference type="InterPro" id="IPR058951">
    <property type="entry name" value="WHD_Rad26_CSB-like"/>
</dbReference>
<dbReference type="OMA" id="PTWTGQF"/>
<dbReference type="GO" id="GO:0000785">
    <property type="term" value="C:chromatin"/>
    <property type="evidence" value="ECO:0007669"/>
    <property type="project" value="EnsemblFungi"/>
</dbReference>
<dbReference type="EMBL" id="LXFE01004415">
    <property type="protein sequence ID" value="OLL21643.1"/>
    <property type="molecule type" value="Genomic_DNA"/>
</dbReference>
<dbReference type="InterPro" id="IPR038718">
    <property type="entry name" value="SNF2-like_sf"/>
</dbReference>
<evidence type="ECO:0000259" key="13">
    <source>
        <dbReference type="PROSITE" id="PS51192"/>
    </source>
</evidence>
<dbReference type="GO" id="GO:0008094">
    <property type="term" value="F:ATP-dependent activity, acting on DNA"/>
    <property type="evidence" value="ECO:0007669"/>
    <property type="project" value="EnsemblFungi"/>
</dbReference>
<evidence type="ECO:0000256" key="12">
    <source>
        <dbReference type="SAM" id="MobiDB-lite"/>
    </source>
</evidence>
<keyword evidence="4" id="KW-0227">DNA damage</keyword>
<gene>
    <name evidence="15" type="ORF">NEOLI_001464</name>
</gene>
<dbReference type="Proteomes" id="UP000186594">
    <property type="component" value="Unassembled WGS sequence"/>
</dbReference>
<comment type="subcellular location">
    <subcellularLocation>
        <location evidence="1">Nucleus</location>
    </subcellularLocation>
</comment>
<dbReference type="GO" id="GO:0061635">
    <property type="term" value="P:regulation of protein complex stability"/>
    <property type="evidence" value="ECO:0007669"/>
    <property type="project" value="EnsemblFungi"/>
</dbReference>
<dbReference type="FunFam" id="3.40.50.10810:FF:000039">
    <property type="entry name" value="DNA repair protein Rhp26/Rad26"/>
    <property type="match status" value="1"/>
</dbReference>
<evidence type="ECO:0000313" key="16">
    <source>
        <dbReference type="Proteomes" id="UP000186594"/>
    </source>
</evidence>
<dbReference type="GO" id="GO:0006357">
    <property type="term" value="P:regulation of transcription by RNA polymerase II"/>
    <property type="evidence" value="ECO:0007669"/>
    <property type="project" value="EnsemblFungi"/>
</dbReference>
<comment type="caution">
    <text evidence="15">The sequence shown here is derived from an EMBL/GenBank/DDBJ whole genome shotgun (WGS) entry which is preliminary data.</text>
</comment>
<dbReference type="PANTHER" id="PTHR45629">
    <property type="entry name" value="SNF2/RAD54 FAMILY MEMBER"/>
    <property type="match status" value="1"/>
</dbReference>
<accession>A0A1U7LGB8</accession>
<dbReference type="OrthoDB" id="413460at2759"/>
<protein>
    <submittedName>
        <fullName evidence="15">DNA repair protein rhp26</fullName>
    </submittedName>
</protein>
<keyword evidence="16" id="KW-1185">Reference proteome</keyword>
<reference evidence="15 16" key="1">
    <citation type="submission" date="2016-04" db="EMBL/GenBank/DDBJ databases">
        <title>Evolutionary innovation and constraint leading to complex multicellularity in the Ascomycota.</title>
        <authorList>
            <person name="Cisse O."/>
            <person name="Nguyen A."/>
            <person name="Hewitt D.A."/>
            <person name="Jedd G."/>
            <person name="Stajich J.E."/>
        </authorList>
    </citation>
    <scope>NUCLEOTIDE SEQUENCE [LARGE SCALE GENOMIC DNA]</scope>
    <source>
        <strain evidence="15 16">DAH-3</strain>
    </source>
</reference>
<feature type="region of interest" description="Disordered" evidence="12">
    <location>
        <begin position="146"/>
        <end position="230"/>
    </location>
</feature>
<evidence type="ECO:0000259" key="14">
    <source>
        <dbReference type="PROSITE" id="PS51194"/>
    </source>
</evidence>
<dbReference type="InterPro" id="IPR014001">
    <property type="entry name" value="Helicase_ATP-bd"/>
</dbReference>
<evidence type="ECO:0000256" key="11">
    <source>
        <dbReference type="SAM" id="Coils"/>
    </source>
</evidence>
<dbReference type="CDD" id="cd18793">
    <property type="entry name" value="SF2_C_SNF"/>
    <property type="match status" value="1"/>
</dbReference>
<dbReference type="InterPro" id="IPR027417">
    <property type="entry name" value="P-loop_NTPase"/>
</dbReference>
<keyword evidence="3" id="KW-0547">Nucleotide-binding</keyword>
<organism evidence="15 16">
    <name type="scientific">Neolecta irregularis (strain DAH-3)</name>
    <dbReference type="NCBI Taxonomy" id="1198029"/>
    <lineage>
        <taxon>Eukaryota</taxon>
        <taxon>Fungi</taxon>
        <taxon>Dikarya</taxon>
        <taxon>Ascomycota</taxon>
        <taxon>Taphrinomycotina</taxon>
        <taxon>Neolectales</taxon>
        <taxon>Neolectaceae</taxon>
        <taxon>Neolecta</taxon>
    </lineage>
</organism>
<keyword evidence="7" id="KW-0067">ATP-binding</keyword>
<feature type="compositionally biased region" description="Acidic residues" evidence="12">
    <location>
        <begin position="202"/>
        <end position="215"/>
    </location>
</feature>
<dbReference type="InterPro" id="IPR000330">
    <property type="entry name" value="SNF2_N"/>
</dbReference>
<dbReference type="PROSITE" id="PS51192">
    <property type="entry name" value="HELICASE_ATP_BIND_1"/>
    <property type="match status" value="1"/>
</dbReference>
<keyword evidence="9" id="KW-0234">DNA repair</keyword>